<evidence type="ECO:0000256" key="5">
    <source>
        <dbReference type="ARBA" id="ARBA00022801"/>
    </source>
</evidence>
<proteinExistence type="inferred from homology"/>
<evidence type="ECO:0000256" key="13">
    <source>
        <dbReference type="SAM" id="Phobius"/>
    </source>
</evidence>
<evidence type="ECO:0000256" key="10">
    <source>
        <dbReference type="ARBA" id="ARBA00047280"/>
    </source>
</evidence>
<dbReference type="Pfam" id="PF02517">
    <property type="entry name" value="Rce1-like"/>
    <property type="match status" value="1"/>
</dbReference>
<gene>
    <name evidence="15" type="ORF">RUM44_010951</name>
</gene>
<feature type="transmembrane region" description="Helical" evidence="13">
    <location>
        <begin position="84"/>
        <end position="105"/>
    </location>
</feature>
<evidence type="ECO:0000256" key="3">
    <source>
        <dbReference type="ARBA" id="ARBA00022670"/>
    </source>
</evidence>
<sequence length="290" mass="33318">MPATPSENPLPSLLGCLMLAGLFVMSLYIWPPKYGRNHPTTIKQRFCSVFFVVIISPIILKFFVSSSELKQFSVFELIGLRLPGLLPAAIYPLLLTMVLFLGPLSMVDYKNIYCWVVNFRFWIDNFTNLIWLRNVIVGPLSEEFTYRACMMPLLMQCFSPLTAVFVCSFFFGVAHVHHVIERYKAGDSLKMIIVRAIVQFSYTTLFGGYSAYLFIRTAHFISVFMVHSFCNVMALPDFGKLYMYQNPKRSILMCLFVLGVILWYNLLDIMTSPKIYSNNIFFGDEVTASY</sequence>
<comment type="caution">
    <text evidence="15">The sequence shown here is derived from an EMBL/GenBank/DDBJ whole genome shotgun (WGS) entry which is preliminary data.</text>
</comment>
<feature type="transmembrane region" description="Helical" evidence="13">
    <location>
        <begin position="192"/>
        <end position="212"/>
    </location>
</feature>
<evidence type="ECO:0000256" key="9">
    <source>
        <dbReference type="ARBA" id="ARBA00032607"/>
    </source>
</evidence>
<keyword evidence="6" id="KW-0256">Endoplasmic reticulum</keyword>
<keyword evidence="7 13" id="KW-1133">Transmembrane helix</keyword>
<feature type="transmembrane region" description="Helical" evidence="13">
    <location>
        <begin position="218"/>
        <end position="238"/>
    </location>
</feature>
<comment type="similarity">
    <text evidence="2">Belongs to the peptidase U48 family.</text>
</comment>
<feature type="transmembrane region" description="Helical" evidence="13">
    <location>
        <begin position="250"/>
        <end position="267"/>
    </location>
</feature>
<feature type="transmembrane region" description="Helical" evidence="13">
    <location>
        <begin position="153"/>
        <end position="180"/>
    </location>
</feature>
<evidence type="ECO:0000259" key="14">
    <source>
        <dbReference type="Pfam" id="PF02517"/>
    </source>
</evidence>
<evidence type="ECO:0000256" key="4">
    <source>
        <dbReference type="ARBA" id="ARBA00022692"/>
    </source>
</evidence>
<evidence type="ECO:0000256" key="8">
    <source>
        <dbReference type="ARBA" id="ARBA00023136"/>
    </source>
</evidence>
<feature type="domain" description="CAAX prenyl protease 2/Lysostaphin resistance protein A-like" evidence="14">
    <location>
        <begin position="129"/>
        <end position="233"/>
    </location>
</feature>
<evidence type="ECO:0000313" key="15">
    <source>
        <dbReference type="EMBL" id="KAK6624093.1"/>
    </source>
</evidence>
<evidence type="ECO:0000256" key="2">
    <source>
        <dbReference type="ARBA" id="ARBA00006897"/>
    </source>
</evidence>
<keyword evidence="4 13" id="KW-0812">Transmembrane</keyword>
<name>A0ABR1ANM6_POLSC</name>
<protein>
    <recommendedName>
        <fullName evidence="12">CAAX prenyl protease 2</fullName>
        <ecNumber evidence="11">3.4.26.1</ecNumber>
    </recommendedName>
    <alternativeName>
        <fullName evidence="9">Farnesylated proteins-converting enzyme 2</fullName>
    </alternativeName>
</protein>
<keyword evidence="8 13" id="KW-0472">Membrane</keyword>
<dbReference type="EMBL" id="JAWJWF010000046">
    <property type="protein sequence ID" value="KAK6624093.1"/>
    <property type="molecule type" value="Genomic_DNA"/>
</dbReference>
<evidence type="ECO:0000256" key="6">
    <source>
        <dbReference type="ARBA" id="ARBA00022824"/>
    </source>
</evidence>
<keyword evidence="16" id="KW-1185">Reference proteome</keyword>
<feature type="transmembrane region" description="Helical" evidence="13">
    <location>
        <begin position="12"/>
        <end position="30"/>
    </location>
</feature>
<keyword evidence="3" id="KW-0645">Protease</keyword>
<evidence type="ECO:0000256" key="11">
    <source>
        <dbReference type="ARBA" id="ARBA00049729"/>
    </source>
</evidence>
<keyword evidence="5" id="KW-0378">Hydrolase</keyword>
<evidence type="ECO:0000256" key="1">
    <source>
        <dbReference type="ARBA" id="ARBA00004477"/>
    </source>
</evidence>
<feature type="transmembrane region" description="Helical" evidence="13">
    <location>
        <begin position="46"/>
        <end position="64"/>
    </location>
</feature>
<dbReference type="InterPro" id="IPR003675">
    <property type="entry name" value="Rce1/LyrA-like_dom"/>
</dbReference>
<organism evidence="15 16">
    <name type="scientific">Polyplax serrata</name>
    <name type="common">Common mouse louse</name>
    <dbReference type="NCBI Taxonomy" id="468196"/>
    <lineage>
        <taxon>Eukaryota</taxon>
        <taxon>Metazoa</taxon>
        <taxon>Ecdysozoa</taxon>
        <taxon>Arthropoda</taxon>
        <taxon>Hexapoda</taxon>
        <taxon>Insecta</taxon>
        <taxon>Pterygota</taxon>
        <taxon>Neoptera</taxon>
        <taxon>Paraneoptera</taxon>
        <taxon>Psocodea</taxon>
        <taxon>Troctomorpha</taxon>
        <taxon>Phthiraptera</taxon>
        <taxon>Anoplura</taxon>
        <taxon>Polyplacidae</taxon>
        <taxon>Polyplax</taxon>
    </lineage>
</organism>
<accession>A0ABR1ANM6</accession>
<comment type="catalytic activity">
    <reaction evidence="10">
        <text>Hydrolyzes the peptide bond -P2-(S-farnesyl or geranylgeranyl)C-P1'-P2'-P3'-COOH where P1' and P2' are amino acids with aliphatic sidechains and P3' is any C-terminal residue.</text>
        <dbReference type="EC" id="3.4.26.1"/>
    </reaction>
</comment>
<comment type="subcellular location">
    <subcellularLocation>
        <location evidence="1">Endoplasmic reticulum membrane</location>
        <topology evidence="1">Multi-pass membrane protein</topology>
    </subcellularLocation>
</comment>
<dbReference type="InterPro" id="IPR039731">
    <property type="entry name" value="Rce1"/>
</dbReference>
<reference evidence="15 16" key="1">
    <citation type="submission" date="2023-09" db="EMBL/GenBank/DDBJ databases">
        <title>Genomes of two closely related lineages of the louse Polyplax serrata with different host specificities.</title>
        <authorList>
            <person name="Martinu J."/>
            <person name="Tarabai H."/>
            <person name="Stefka J."/>
            <person name="Hypsa V."/>
        </authorList>
    </citation>
    <scope>NUCLEOTIDE SEQUENCE [LARGE SCALE GENOMIC DNA]</scope>
    <source>
        <strain evidence="15">98ZLc_SE</strain>
    </source>
</reference>
<dbReference type="PANTHER" id="PTHR13046">
    <property type="entry name" value="PROTEASE U48 CAAX PRENYL PROTEASE RCE1"/>
    <property type="match status" value="1"/>
</dbReference>
<evidence type="ECO:0000256" key="7">
    <source>
        <dbReference type="ARBA" id="ARBA00022989"/>
    </source>
</evidence>
<dbReference type="EC" id="3.4.26.1" evidence="11"/>
<evidence type="ECO:0000256" key="12">
    <source>
        <dbReference type="ARBA" id="ARBA00049763"/>
    </source>
</evidence>
<dbReference type="PANTHER" id="PTHR13046:SF0">
    <property type="entry name" value="CAAX PRENYL PROTEASE 2"/>
    <property type="match status" value="1"/>
</dbReference>
<dbReference type="Proteomes" id="UP001359485">
    <property type="component" value="Unassembled WGS sequence"/>
</dbReference>
<evidence type="ECO:0000313" key="16">
    <source>
        <dbReference type="Proteomes" id="UP001359485"/>
    </source>
</evidence>